<dbReference type="Gene3D" id="6.10.250.1650">
    <property type="match status" value="1"/>
</dbReference>
<dbReference type="AlphaFoldDB" id="A0A8K0D022"/>
<keyword evidence="5" id="KW-0539">Nucleus</keyword>
<gene>
    <name evidence="9" type="ORF">ILUMI_10624</name>
</gene>
<evidence type="ECO:0000256" key="7">
    <source>
        <dbReference type="SAM" id="MobiDB-lite"/>
    </source>
</evidence>
<accession>A0A8K0D022</accession>
<keyword evidence="3 6" id="KW-0175">Coiled coil</keyword>
<organism evidence="9 10">
    <name type="scientific">Ignelater luminosus</name>
    <name type="common">Cucubano</name>
    <name type="synonym">Pyrophorus luminosus</name>
    <dbReference type="NCBI Taxonomy" id="2038154"/>
    <lineage>
        <taxon>Eukaryota</taxon>
        <taxon>Metazoa</taxon>
        <taxon>Ecdysozoa</taxon>
        <taxon>Arthropoda</taxon>
        <taxon>Hexapoda</taxon>
        <taxon>Insecta</taxon>
        <taxon>Pterygota</taxon>
        <taxon>Neoptera</taxon>
        <taxon>Endopterygota</taxon>
        <taxon>Coleoptera</taxon>
        <taxon>Polyphaga</taxon>
        <taxon>Elateriformia</taxon>
        <taxon>Elateroidea</taxon>
        <taxon>Elateridae</taxon>
        <taxon>Agrypninae</taxon>
        <taxon>Pyrophorini</taxon>
        <taxon>Ignelater</taxon>
    </lineage>
</organism>
<comment type="subcellular location">
    <subcellularLocation>
        <location evidence="1">Nucleus</location>
    </subcellularLocation>
</comment>
<name>A0A8K0D022_IGNLU</name>
<reference evidence="9" key="1">
    <citation type="submission" date="2019-08" db="EMBL/GenBank/DDBJ databases">
        <title>The genome of the North American firefly Photinus pyralis.</title>
        <authorList>
            <consortium name="Photinus pyralis genome working group"/>
            <person name="Fallon T.R."/>
            <person name="Sander Lower S.E."/>
            <person name="Weng J.-K."/>
        </authorList>
    </citation>
    <scope>NUCLEOTIDE SEQUENCE</scope>
    <source>
        <strain evidence="9">TRF0915ILg1</strain>
        <tissue evidence="9">Whole body</tissue>
    </source>
</reference>
<feature type="compositionally biased region" description="Pro residues" evidence="7">
    <location>
        <begin position="145"/>
        <end position="156"/>
    </location>
</feature>
<evidence type="ECO:0000313" key="10">
    <source>
        <dbReference type="Proteomes" id="UP000801492"/>
    </source>
</evidence>
<evidence type="ECO:0000256" key="1">
    <source>
        <dbReference type="ARBA" id="ARBA00004123"/>
    </source>
</evidence>
<feature type="compositionally biased region" description="Polar residues" evidence="7">
    <location>
        <begin position="74"/>
        <end position="84"/>
    </location>
</feature>
<evidence type="ECO:0000259" key="8">
    <source>
        <dbReference type="Pfam" id="PF16563"/>
    </source>
</evidence>
<feature type="domain" description="Transcriptional repressor p66 coiled-coil MBD2-interaction" evidence="8">
    <location>
        <begin position="102"/>
        <end position="144"/>
    </location>
</feature>
<dbReference type="InterPro" id="IPR040386">
    <property type="entry name" value="P66"/>
</dbReference>
<evidence type="ECO:0000313" key="9">
    <source>
        <dbReference type="EMBL" id="KAF2895549.1"/>
    </source>
</evidence>
<evidence type="ECO:0000256" key="6">
    <source>
        <dbReference type="SAM" id="Coils"/>
    </source>
</evidence>
<dbReference type="InterPro" id="IPR032346">
    <property type="entry name" value="P66_CC"/>
</dbReference>
<dbReference type="GO" id="GO:0000122">
    <property type="term" value="P:negative regulation of transcription by RNA polymerase II"/>
    <property type="evidence" value="ECO:0007669"/>
    <property type="project" value="InterPro"/>
</dbReference>
<dbReference type="EMBL" id="VTPC01005814">
    <property type="protein sequence ID" value="KAF2895549.1"/>
    <property type="molecule type" value="Genomic_DNA"/>
</dbReference>
<feature type="compositionally biased region" description="Polar residues" evidence="7">
    <location>
        <begin position="24"/>
        <end position="44"/>
    </location>
</feature>
<dbReference type="GO" id="GO:0016581">
    <property type="term" value="C:NuRD complex"/>
    <property type="evidence" value="ECO:0007669"/>
    <property type="project" value="TreeGrafter"/>
</dbReference>
<keyword evidence="2" id="KW-0805">Transcription regulation</keyword>
<evidence type="ECO:0000256" key="5">
    <source>
        <dbReference type="ARBA" id="ARBA00023242"/>
    </source>
</evidence>
<dbReference type="Proteomes" id="UP000801492">
    <property type="component" value="Unassembled WGS sequence"/>
</dbReference>
<evidence type="ECO:0000256" key="3">
    <source>
        <dbReference type="ARBA" id="ARBA00023054"/>
    </source>
</evidence>
<dbReference type="Pfam" id="PF16563">
    <property type="entry name" value="P66_CC"/>
    <property type="match status" value="1"/>
</dbReference>
<dbReference type="OrthoDB" id="8186989at2759"/>
<evidence type="ECO:0000256" key="2">
    <source>
        <dbReference type="ARBA" id="ARBA00023015"/>
    </source>
</evidence>
<sequence>MEKMDVDDAVVDLSISSHNRISLPPQQNLINSIPTNNSQQTLSSRRVLRPRTEPRSYVESPDVLINGTLDKPHTNGNVDYSSDSSEGEMPPLAPIKELSPAELKQRERGLRRLREELRAEEMKLVLLKKLKQSQQLKENVAVLPPSIPPSALPPTGLPSGLSITPTTVKVPISKVQQPPTAHSRHTNLHKPGAQGNVPSLLRGQPPPPRSSMHAPPLSGSPLGSRAANLSVPQPPQRSSLGRPSTAFPPGVKDLSPAVTITPAPPQPPKERSREDNQTPAQRQAAAKLALRKQLEKNASADSST</sequence>
<keyword evidence="10" id="KW-1185">Reference proteome</keyword>
<proteinExistence type="predicted"/>
<feature type="coiled-coil region" evidence="6">
    <location>
        <begin position="103"/>
        <end position="130"/>
    </location>
</feature>
<protein>
    <recommendedName>
        <fullName evidence="8">Transcriptional repressor p66 coiled-coil MBD2-interaction domain-containing protein</fullName>
    </recommendedName>
</protein>
<feature type="region of interest" description="Disordered" evidence="7">
    <location>
        <begin position="143"/>
        <end position="287"/>
    </location>
</feature>
<keyword evidence="4" id="KW-0804">Transcription</keyword>
<feature type="region of interest" description="Disordered" evidence="7">
    <location>
        <begin position="24"/>
        <end position="93"/>
    </location>
</feature>
<comment type="caution">
    <text evidence="9">The sequence shown here is derived from an EMBL/GenBank/DDBJ whole genome shotgun (WGS) entry which is preliminary data.</text>
</comment>
<dbReference type="PANTHER" id="PTHR13455">
    <property type="entry name" value="TRANSCRIPTIONAL REPRESSOR P66-RELATED"/>
    <property type="match status" value="1"/>
</dbReference>
<dbReference type="PANTHER" id="PTHR13455:SF7">
    <property type="entry name" value="SIMJANG, ISOFORM E"/>
    <property type="match status" value="1"/>
</dbReference>
<evidence type="ECO:0000256" key="4">
    <source>
        <dbReference type="ARBA" id="ARBA00023163"/>
    </source>
</evidence>